<dbReference type="PROSITE" id="PS50203">
    <property type="entry name" value="CALPAIN_CAT"/>
    <property type="match status" value="1"/>
</dbReference>
<accession>A0A4Z1EPF0</accession>
<dbReference type="InterPro" id="IPR022684">
    <property type="entry name" value="Calpain_cysteine_protease"/>
</dbReference>
<dbReference type="InterPro" id="IPR038765">
    <property type="entry name" value="Papain-like_cys_pep_sf"/>
</dbReference>
<keyword evidence="2" id="KW-0645">Protease</keyword>
<dbReference type="SUPFAM" id="SSF54001">
    <property type="entry name" value="Cysteine proteinases"/>
    <property type="match status" value="1"/>
</dbReference>
<feature type="active site" evidence="1 2">
    <location>
        <position position="401"/>
    </location>
</feature>
<feature type="domain" description="Calpain catalytic" evidence="4">
    <location>
        <begin position="153"/>
        <end position="457"/>
    </location>
</feature>
<gene>
    <name evidence="5" type="ORF">BTUL_0056g00110</name>
</gene>
<dbReference type="PRINTS" id="PR00704">
    <property type="entry name" value="CALPAIN"/>
</dbReference>
<dbReference type="InterPro" id="IPR001300">
    <property type="entry name" value="Peptidase_C2_calpain_cat"/>
</dbReference>
<reference evidence="5 6" key="1">
    <citation type="submission" date="2017-12" db="EMBL/GenBank/DDBJ databases">
        <title>Comparative genomics of Botrytis spp.</title>
        <authorList>
            <person name="Valero-Jimenez C.A."/>
            <person name="Tapia P."/>
            <person name="Veloso J."/>
            <person name="Silva-Moreno E."/>
            <person name="Staats M."/>
            <person name="Valdes J.H."/>
            <person name="Van Kan J.A.L."/>
        </authorList>
    </citation>
    <scope>NUCLEOTIDE SEQUENCE [LARGE SCALE GENOMIC DNA]</scope>
    <source>
        <strain evidence="5 6">Bt9001</strain>
    </source>
</reference>
<comment type="caution">
    <text evidence="5">The sequence shown here is derived from an EMBL/GenBank/DDBJ whole genome shotgun (WGS) entry which is preliminary data.</text>
</comment>
<dbReference type="GO" id="GO:0004198">
    <property type="term" value="F:calcium-dependent cysteine-type endopeptidase activity"/>
    <property type="evidence" value="ECO:0007669"/>
    <property type="project" value="InterPro"/>
</dbReference>
<dbReference type="AlphaFoldDB" id="A0A4Z1EPF0"/>
<dbReference type="GO" id="GO:0006508">
    <property type="term" value="P:proteolysis"/>
    <property type="evidence" value="ECO:0007669"/>
    <property type="project" value="UniProtKB-KW"/>
</dbReference>
<evidence type="ECO:0000256" key="2">
    <source>
        <dbReference type="PROSITE-ProRule" id="PRU00239"/>
    </source>
</evidence>
<dbReference type="PANTHER" id="PTHR10183">
    <property type="entry name" value="CALPAIN"/>
    <property type="match status" value="1"/>
</dbReference>
<feature type="active site" evidence="1 2">
    <location>
        <position position="381"/>
    </location>
</feature>
<proteinExistence type="predicted"/>
<dbReference type="SMART" id="SM00230">
    <property type="entry name" value="CysPc"/>
    <property type="match status" value="1"/>
</dbReference>
<protein>
    <recommendedName>
        <fullName evidence="4">Calpain catalytic domain-containing protein</fullName>
    </recommendedName>
</protein>
<dbReference type="Gene3D" id="3.90.70.10">
    <property type="entry name" value="Cysteine proteinases"/>
    <property type="match status" value="1"/>
</dbReference>
<sequence length="779" mass="88680">MTVATSTSSTQKALDIFWDTKLSSEETIPRPPNVLPKHIYDRLIGENKPSSIISGCSVNVSYDLAVKQCEAKVAAIVAECQRNNTKYSDNEFNLDDMEYCLRSLTLTEQDTVSEVEHARLRSSNKPMTARTIITRAETFNLTAPQVREPACAKRISEIFDAPKFFIGHEAHVQDIRQGSEGDCWFISSLACLTVDEAFPRLINKLCPEKARNENIGVYGFVFYRDGEWVSEIVDDKLYLTNPDYDDCNDDRRLVWDRSHGRIDPEASREDYKKTFQTGSDALFFGSCADPIETWVPLIEKAFAKIHGDYESISGGWPGEGVEDLTGGVATQFLTANILNKDSFWTEGLLKVGKDFIFNTGTRDYDHPDPYQLGRQGIEDDHAYSVLRAVEYQGNRLCLVKNPWGETGWNGPWSDGSKEWAPEALHALNHKFGNEGIFWMPYEDFLDRYDEIWRTRIFHCDWFNWHVAQHWTTVNVSWSDDYNETSFHFTIPVPTTTVIVLSQLDTRYFGGLTGQYTYYLSFQLHKPGQKSQIARGYSSGDRSAATEVFLEAGTYEVYLKITGYRDDTLPRVEDIVKDNWLARRDKLIQIGLKHDMAYAKGVIMNDFPKKDKRISLATPITLTTPSVLTPPPTPLPAPALPTLNDEADMAKDVWNASCVLGLKIYTHETIASIGIGKAADAVKVQMSSDLTEKEQGIRKLFSTLDNTFSSNLRKVKIKTKKKTFRIKWKFKNKGWKEEILFSSGRKGLWDGKADAKRQTKKERRREKNGRIKRESGEQID</sequence>
<name>A0A4Z1EPF0_9HELO</name>
<feature type="compositionally biased region" description="Basic and acidic residues" evidence="3">
    <location>
        <begin position="767"/>
        <end position="779"/>
    </location>
</feature>
<evidence type="ECO:0000259" key="4">
    <source>
        <dbReference type="PROSITE" id="PS50203"/>
    </source>
</evidence>
<evidence type="ECO:0000256" key="3">
    <source>
        <dbReference type="SAM" id="MobiDB-lite"/>
    </source>
</evidence>
<dbReference type="PANTHER" id="PTHR10183:SF425">
    <property type="entry name" value="CALPAIN-5"/>
    <property type="match status" value="1"/>
</dbReference>
<dbReference type="EMBL" id="PQXH01000056">
    <property type="protein sequence ID" value="TGO14204.1"/>
    <property type="molecule type" value="Genomic_DNA"/>
</dbReference>
<organism evidence="5 6">
    <name type="scientific">Botrytis tulipae</name>
    <dbReference type="NCBI Taxonomy" id="87230"/>
    <lineage>
        <taxon>Eukaryota</taxon>
        <taxon>Fungi</taxon>
        <taxon>Dikarya</taxon>
        <taxon>Ascomycota</taxon>
        <taxon>Pezizomycotina</taxon>
        <taxon>Leotiomycetes</taxon>
        <taxon>Helotiales</taxon>
        <taxon>Sclerotiniaceae</taxon>
        <taxon>Botrytis</taxon>
    </lineage>
</organism>
<keyword evidence="2" id="KW-0788">Thiol protease</keyword>
<feature type="compositionally biased region" description="Basic residues" evidence="3">
    <location>
        <begin position="757"/>
        <end position="766"/>
    </location>
</feature>
<feature type="active site" evidence="1 2">
    <location>
        <position position="183"/>
    </location>
</feature>
<evidence type="ECO:0000313" key="5">
    <source>
        <dbReference type="EMBL" id="TGO14204.1"/>
    </source>
</evidence>
<keyword evidence="2" id="KW-0378">Hydrolase</keyword>
<feature type="compositionally biased region" description="Basic and acidic residues" evidence="3">
    <location>
        <begin position="747"/>
        <end position="756"/>
    </location>
</feature>
<evidence type="ECO:0000313" key="6">
    <source>
        <dbReference type="Proteomes" id="UP000297777"/>
    </source>
</evidence>
<dbReference type="Proteomes" id="UP000297777">
    <property type="component" value="Unassembled WGS sequence"/>
</dbReference>
<evidence type="ECO:0000256" key="1">
    <source>
        <dbReference type="PIRSR" id="PIRSR622684-1"/>
    </source>
</evidence>
<feature type="region of interest" description="Disordered" evidence="3">
    <location>
        <begin position="747"/>
        <end position="779"/>
    </location>
</feature>
<keyword evidence="6" id="KW-1185">Reference proteome</keyword>
<dbReference type="OrthoDB" id="424753at2759"/>
<dbReference type="Pfam" id="PF00648">
    <property type="entry name" value="Peptidase_C2"/>
    <property type="match status" value="2"/>
</dbReference>